<dbReference type="AlphaFoldDB" id="A0AAE3M1S5"/>
<dbReference type="Proteomes" id="UP001209229">
    <property type="component" value="Unassembled WGS sequence"/>
</dbReference>
<comment type="caution">
    <text evidence="2">The sequence shown here is derived from an EMBL/GenBank/DDBJ whole genome shotgun (WGS) entry which is preliminary data.</text>
</comment>
<evidence type="ECO:0000256" key="1">
    <source>
        <dbReference type="SAM" id="Phobius"/>
    </source>
</evidence>
<dbReference type="Gene3D" id="3.90.930.1">
    <property type="match status" value="1"/>
</dbReference>
<protein>
    <recommendedName>
        <fullName evidence="4">Antitoxin component YwqK of the YwqJK toxin-antitoxin module</fullName>
    </recommendedName>
</protein>
<dbReference type="SUPFAM" id="SSF82185">
    <property type="entry name" value="Histone H3 K4-specific methyltransferase SET7/9 N-terminal domain"/>
    <property type="match status" value="4"/>
</dbReference>
<feature type="transmembrane region" description="Helical" evidence="1">
    <location>
        <begin position="233"/>
        <end position="253"/>
    </location>
</feature>
<name>A0AAE3M1S5_9BACT</name>
<organism evidence="2 3">
    <name type="scientific">Plebeiibacterium sediminum</name>
    <dbReference type="NCBI Taxonomy" id="2992112"/>
    <lineage>
        <taxon>Bacteria</taxon>
        <taxon>Pseudomonadati</taxon>
        <taxon>Bacteroidota</taxon>
        <taxon>Bacteroidia</taxon>
        <taxon>Marinilabiliales</taxon>
        <taxon>Marinilabiliaceae</taxon>
        <taxon>Plebeiibacterium</taxon>
    </lineage>
</organism>
<sequence>MTRKEHLEFCRRCLNRKLDTKRGLVCKLTGEIADFEEKCENLQIDHSVQITPKEDIPPLPHQIPKVIKNEDLVKLKEHQDFYYAIVGGALASIVGAILWALITVSTNTQIGYMAIGIGIIVGFAIRYFGAGVDKKFGLLGGLFSLFGCVLGNFFSQIGFIATAESMSYLSVFSYLNVDLIKELMFGSFHPMDVLFYGIAIYEGYKFSFRQLSPIQLDQLVKGKYDGTPVYQKLRMPLATVSTVIVLVFTYFILSGYSGHKFYKYETGEMMSEGEVKNNKEEGLWTYYYKDGTKQAEGNFEKGKAVGSWKWYYDNGELQKTGTYKNGMEHGVWINYYPTGTMADSAGYVSSRLDGYYKQWSPEGQLMQEGNYIRNKQVGIWNSYYVNGNVAAKGEYKDGEVRGNWNYYYSNGKPSSEVFVDTAGTVSYNNVWDIDGKSIVVNGNGTSKAFNENGNLMEIGEVKDGRPIGVWKQFYENGTLKQEYTFENKLTRILNFYDVDGTYMVKDGQGSIESHFPGTDIISEVGEIKAGVREGEWLQYYTDGKQIFQKVIYKGGLPDGIQVTYFQSGQVATSGEMKDGKQIGEWTWYYENGMVSSSVTYIDGEKEGVQKLYDELGTLCKEEKFDHGKLISEEYI</sequence>
<keyword evidence="3" id="KW-1185">Reference proteome</keyword>
<dbReference type="InterPro" id="IPR011652">
    <property type="entry name" value="MORN_2"/>
</dbReference>
<reference evidence="2" key="1">
    <citation type="submission" date="2022-10" db="EMBL/GenBank/DDBJ databases">
        <authorList>
            <person name="Yu W.X."/>
        </authorList>
    </citation>
    <scope>NUCLEOTIDE SEQUENCE</scope>
    <source>
        <strain evidence="2">AAT</strain>
    </source>
</reference>
<dbReference type="Gene3D" id="2.20.110.10">
    <property type="entry name" value="Histone H3 K4-specific methyltransferase SET7/9 N-terminal domain"/>
    <property type="match status" value="3"/>
</dbReference>
<evidence type="ECO:0000313" key="3">
    <source>
        <dbReference type="Proteomes" id="UP001209229"/>
    </source>
</evidence>
<dbReference type="PANTHER" id="PTHR33706">
    <property type="entry name" value="MORN VARIANT REPEAT PROTEIN"/>
    <property type="match status" value="1"/>
</dbReference>
<feature type="transmembrane region" description="Helical" evidence="1">
    <location>
        <begin position="110"/>
        <end position="129"/>
    </location>
</feature>
<evidence type="ECO:0000313" key="2">
    <source>
        <dbReference type="EMBL" id="MCW3785632.1"/>
    </source>
</evidence>
<feature type="transmembrane region" description="Helical" evidence="1">
    <location>
        <begin position="136"/>
        <end position="163"/>
    </location>
</feature>
<dbReference type="PANTHER" id="PTHR33706:SF1">
    <property type="entry name" value="TPR REPEAT PROTEIN"/>
    <property type="match status" value="1"/>
</dbReference>
<dbReference type="EMBL" id="JAPDPJ010000005">
    <property type="protein sequence ID" value="MCW3785632.1"/>
    <property type="molecule type" value="Genomic_DNA"/>
</dbReference>
<proteinExistence type="predicted"/>
<accession>A0AAE3M1S5</accession>
<keyword evidence="1" id="KW-0812">Transmembrane</keyword>
<dbReference type="Pfam" id="PF07661">
    <property type="entry name" value="MORN_2"/>
    <property type="match status" value="7"/>
</dbReference>
<dbReference type="RefSeq" id="WP_301189204.1">
    <property type="nucleotide sequence ID" value="NZ_JAPDPJ010000005.1"/>
</dbReference>
<keyword evidence="1" id="KW-1133">Transmembrane helix</keyword>
<keyword evidence="1" id="KW-0472">Membrane</keyword>
<evidence type="ECO:0008006" key="4">
    <source>
        <dbReference type="Google" id="ProtNLM"/>
    </source>
</evidence>
<gene>
    <name evidence="2" type="ORF">OM075_04100</name>
</gene>
<feature type="transmembrane region" description="Helical" evidence="1">
    <location>
        <begin position="81"/>
        <end position="104"/>
    </location>
</feature>
<feature type="transmembrane region" description="Helical" evidence="1">
    <location>
        <begin position="183"/>
        <end position="201"/>
    </location>
</feature>